<dbReference type="HOGENOM" id="CLU_464461_0_0_5"/>
<keyword evidence="1" id="KW-0378">Hydrolase</keyword>
<organism evidence="1 2">
    <name type="scientific">Micavibrio aeruginosavorus EPB</name>
    <dbReference type="NCBI Taxonomy" id="349215"/>
    <lineage>
        <taxon>Bacteria</taxon>
        <taxon>Pseudomonadati</taxon>
        <taxon>Bdellovibrionota</taxon>
        <taxon>Bdellovibrionia</taxon>
        <taxon>Bdellovibrionales</taxon>
        <taxon>Pseudobdellovibrionaceae</taxon>
        <taxon>Micavibrio</taxon>
    </lineage>
</organism>
<proteinExistence type="predicted"/>
<dbReference type="PANTHER" id="PTHR34217:SF1">
    <property type="entry name" value="CARBOXYPEPTIDASE 1"/>
    <property type="match status" value="1"/>
</dbReference>
<dbReference type="Gene3D" id="1.10.1370.30">
    <property type="match status" value="1"/>
</dbReference>
<evidence type="ECO:0000313" key="2">
    <source>
        <dbReference type="Proteomes" id="UP000011932"/>
    </source>
</evidence>
<dbReference type="InterPro" id="IPR001333">
    <property type="entry name" value="Peptidase_M32_Taq"/>
</dbReference>
<keyword evidence="1" id="KW-0121">Carboxypeptidase</keyword>
<gene>
    <name evidence="1" type="ORF">A11S_30</name>
</gene>
<protein>
    <submittedName>
        <fullName evidence="1">Thermostable carboxypeptidase 1, Zinc-requiring, any residue but Pro</fullName>
        <ecNumber evidence="1">3.4.17.19</ecNumber>
    </submittedName>
</protein>
<dbReference type="Proteomes" id="UP000011932">
    <property type="component" value="Chromosome"/>
</dbReference>
<dbReference type="EMBL" id="CP003538">
    <property type="protein sequence ID" value="AGH96868.1"/>
    <property type="molecule type" value="Genomic_DNA"/>
</dbReference>
<dbReference type="SUPFAM" id="SSF55486">
    <property type="entry name" value="Metalloproteases ('zincins'), catalytic domain"/>
    <property type="match status" value="1"/>
</dbReference>
<dbReference type="AlphaFoldDB" id="M4VCA5"/>
<dbReference type="GO" id="GO:0006508">
    <property type="term" value="P:proteolysis"/>
    <property type="evidence" value="ECO:0007669"/>
    <property type="project" value="InterPro"/>
</dbReference>
<dbReference type="RefSeq" id="WP_015466434.1">
    <property type="nucleotide sequence ID" value="NC_020812.1"/>
</dbReference>
<dbReference type="KEGG" id="man:A11S_30"/>
<sequence>MRSAYETPRTIFFLRAVWRRVAENVLRLFGVEPERTTLALTRTPPTPEDGLAAYDRLRRIFGAWQSESDQIDILQAEKWLASNEALDSIVADIKGRRHNQFRLLNSDRYHVDTLLDQADSIANALPDWDQANLQEMRRLHDLSSGLTHPELIDALEDALKHSESQWLETFELSERDGPRAAWAAQQPILENIFSLRRQLAAEPARRLGVAVSEVLLDEWNPHTRNSDIDRAIESAKTRYPHNLQGLAKELRDAPPPLPLPDVAEELQQKLFRHVLNAFLDAGGWDQAQLDHHDIEIDFTTLPNGFCWGTPNRIKLAIECYEDDVIRGLSNAMHECGHLLYLLALNRLPDAVKSQPVGRVNGYNTHEAAAMFFEQAGYKKRFFAITAPLIRSILHVDGPEWAPENLHALATRPDPHDMNWGTSELALPPNMAWRVLAERRILDEEMRVADLPRFWAETMQQFTGQPHDPDDFMVAESHWFDRQMGYFWAYQTGAIAASALHDALARDTPGLDQNAATLADYLRPYATFIEDRVFAQAGRFRPLILLEMASGTRPSMRTYLDRLGRLAEPGTGLHKNMQQNNQGADAKERMNVAFSRAPSDGSAV</sequence>
<dbReference type="Pfam" id="PF02074">
    <property type="entry name" value="Peptidase_M32"/>
    <property type="match status" value="1"/>
</dbReference>
<dbReference type="PROSITE" id="PS52034">
    <property type="entry name" value="PEPTIDASE_M32"/>
    <property type="match status" value="1"/>
</dbReference>
<dbReference type="STRING" id="349215.A11S_30"/>
<name>M4VCA5_9BACT</name>
<dbReference type="EC" id="3.4.17.19" evidence="1"/>
<keyword evidence="1" id="KW-0645">Protease</keyword>
<reference evidence="1 2" key="1">
    <citation type="journal article" date="2013" name="ISME J.">
        <title>By their genes ye shall know them: genomic signatures of predatory bacteria.</title>
        <authorList>
            <person name="Pasternak Z."/>
            <person name="Pietrokovski S."/>
            <person name="Rotem O."/>
            <person name="Gophna U."/>
            <person name="Lurie-Weinberger M.N."/>
            <person name="Jurkevitch E."/>
        </authorList>
    </citation>
    <scope>NUCLEOTIDE SEQUENCE [LARGE SCALE GENOMIC DNA]</scope>
    <source>
        <strain evidence="1">EPB</strain>
    </source>
</reference>
<dbReference type="GO" id="GO:0004181">
    <property type="term" value="F:metallocarboxypeptidase activity"/>
    <property type="evidence" value="ECO:0007669"/>
    <property type="project" value="InterPro"/>
</dbReference>
<evidence type="ECO:0000313" key="1">
    <source>
        <dbReference type="EMBL" id="AGH96868.1"/>
    </source>
</evidence>
<accession>M4VCA5</accession>
<dbReference type="PANTHER" id="PTHR34217">
    <property type="entry name" value="METAL-DEPENDENT CARBOXYPEPTIDASE"/>
    <property type="match status" value="1"/>
</dbReference>